<evidence type="ECO:0000313" key="2">
    <source>
        <dbReference type="EMBL" id="SFW87346.1"/>
    </source>
</evidence>
<dbReference type="SUPFAM" id="SSF55920">
    <property type="entry name" value="Creatinase/aminopeptidase"/>
    <property type="match status" value="1"/>
</dbReference>
<dbReference type="RefSeq" id="WP_072479944.1">
    <property type="nucleotide sequence ID" value="NZ_FPJG01000006.1"/>
</dbReference>
<evidence type="ECO:0000259" key="1">
    <source>
        <dbReference type="Pfam" id="PF00557"/>
    </source>
</evidence>
<dbReference type="PANTHER" id="PTHR46112">
    <property type="entry name" value="AMINOPEPTIDASE"/>
    <property type="match status" value="1"/>
</dbReference>
<dbReference type="CDD" id="cd01066">
    <property type="entry name" value="APP_MetAP"/>
    <property type="match status" value="1"/>
</dbReference>
<keyword evidence="3" id="KW-1185">Reference proteome</keyword>
<dbReference type="STRING" id="546364.SAMN04489730_6650"/>
<dbReference type="OrthoDB" id="8418909at2"/>
<protein>
    <submittedName>
        <fullName evidence="2">Metallopeptidase family M24</fullName>
    </submittedName>
</protein>
<dbReference type="InterPro" id="IPR036005">
    <property type="entry name" value="Creatinase/aminopeptidase-like"/>
</dbReference>
<feature type="domain" description="Peptidase M24" evidence="1">
    <location>
        <begin position="16"/>
        <end position="183"/>
    </location>
</feature>
<dbReference type="InterPro" id="IPR000994">
    <property type="entry name" value="Pept_M24"/>
</dbReference>
<accession>A0A1K1SSR5</accession>
<evidence type="ECO:0000313" key="3">
    <source>
        <dbReference type="Proteomes" id="UP000182740"/>
    </source>
</evidence>
<gene>
    <name evidence="2" type="ORF">SAMN04489730_6650</name>
</gene>
<sequence>MGEPVEDEAQRAARLLDAQAKAVELFAAVADRGILAPGVRETEASDAIRDLAGDLLGIRRYWHKRIVRAGVNTLRPYRENPPDRVLAEDDIVFADFGPIFEDWEADFGRTFVLGDDPVKHRLRDTLPEVFDAGRAYFAARPDVTGAQLYAHMVELAREAGWEFGGSIAGHLVGRFPHERIDGADIDSYIAPGSDGPMRRPDRAGRTAHWILEVHLVDRRLGIGGFFEQLLDLGPSAAES</sequence>
<dbReference type="InterPro" id="IPR050659">
    <property type="entry name" value="Peptidase_M24B"/>
</dbReference>
<proteinExistence type="predicted"/>
<organism evidence="2 3">
    <name type="scientific">Amycolatopsis australiensis</name>
    <dbReference type="NCBI Taxonomy" id="546364"/>
    <lineage>
        <taxon>Bacteria</taxon>
        <taxon>Bacillati</taxon>
        <taxon>Actinomycetota</taxon>
        <taxon>Actinomycetes</taxon>
        <taxon>Pseudonocardiales</taxon>
        <taxon>Pseudonocardiaceae</taxon>
        <taxon>Amycolatopsis</taxon>
    </lineage>
</organism>
<reference evidence="3" key="1">
    <citation type="submission" date="2016-11" db="EMBL/GenBank/DDBJ databases">
        <authorList>
            <person name="Varghese N."/>
            <person name="Submissions S."/>
        </authorList>
    </citation>
    <scope>NUCLEOTIDE SEQUENCE [LARGE SCALE GENOMIC DNA]</scope>
    <source>
        <strain evidence="3">DSM 44671</strain>
    </source>
</reference>
<dbReference type="EMBL" id="FPJG01000006">
    <property type="protein sequence ID" value="SFW87346.1"/>
    <property type="molecule type" value="Genomic_DNA"/>
</dbReference>
<dbReference type="PANTHER" id="PTHR46112:SF8">
    <property type="entry name" value="CYTOPLASMIC PEPTIDASE PEPQ-RELATED"/>
    <property type="match status" value="1"/>
</dbReference>
<dbReference type="Gene3D" id="3.90.230.10">
    <property type="entry name" value="Creatinase/methionine aminopeptidase superfamily"/>
    <property type="match status" value="1"/>
</dbReference>
<dbReference type="Proteomes" id="UP000182740">
    <property type="component" value="Unassembled WGS sequence"/>
</dbReference>
<dbReference type="AlphaFoldDB" id="A0A1K1SSR5"/>
<dbReference type="Pfam" id="PF00557">
    <property type="entry name" value="Peptidase_M24"/>
    <property type="match status" value="1"/>
</dbReference>
<name>A0A1K1SSR5_9PSEU</name>